<dbReference type="InterPro" id="IPR000835">
    <property type="entry name" value="HTH_MarR-typ"/>
</dbReference>
<dbReference type="PROSITE" id="PS50995">
    <property type="entry name" value="HTH_MARR_2"/>
    <property type="match status" value="1"/>
</dbReference>
<dbReference type="Pfam" id="PF01047">
    <property type="entry name" value="MarR"/>
    <property type="match status" value="1"/>
</dbReference>
<gene>
    <name evidence="4" type="ORF">D7S89_10625</name>
</gene>
<dbReference type="PROSITE" id="PS51186">
    <property type="entry name" value="GNAT"/>
    <property type="match status" value="1"/>
</dbReference>
<dbReference type="RefSeq" id="WP_121277620.1">
    <property type="nucleotide sequence ID" value="NZ_RBZV01000003.1"/>
</dbReference>
<dbReference type="InterPro" id="IPR016181">
    <property type="entry name" value="Acyl_CoA_acyltransferase"/>
</dbReference>
<dbReference type="CDD" id="cd04301">
    <property type="entry name" value="NAT_SF"/>
    <property type="match status" value="1"/>
</dbReference>
<name>A0A494XHF9_9BURK</name>
<dbReference type="GO" id="GO:0008080">
    <property type="term" value="F:N-acetyltransferase activity"/>
    <property type="evidence" value="ECO:0007669"/>
    <property type="project" value="InterPro"/>
</dbReference>
<evidence type="ECO:0000256" key="1">
    <source>
        <dbReference type="ARBA" id="ARBA00022679"/>
    </source>
</evidence>
<evidence type="ECO:0000259" key="3">
    <source>
        <dbReference type="PROSITE" id="PS51186"/>
    </source>
</evidence>
<evidence type="ECO:0000259" key="2">
    <source>
        <dbReference type="PROSITE" id="PS50995"/>
    </source>
</evidence>
<sequence length="308" mass="35012">MTDTILLRRAEAVRHFNRFYTQHIGVLHERLQKSPFSLTEVRVLRELALGNAATATELARMLGLDSGYLSRLLTSFERRQLITRRQSDIDARQSLLEMTEEGRTVYAPLEIAAIDEVCAVLNRLSAAGQELLIQAMHMIERLLNDTPRHLALTLRAPKPGDFGWLVQRQVLLFSAEYGADVGFEAFVVQEMADFARQRDRERAMCWVAEQDHAAVGAAFVTPISERAAQLRLLFVEPEVRRLGIGTRLIEEGMRFAERAGYETVTFATHGLLNGGRRLFERAGFTCVASEPERRFGRNLVAQTWERRL</sequence>
<dbReference type="InterPro" id="IPR050769">
    <property type="entry name" value="NAT_camello-type"/>
</dbReference>
<dbReference type="SMART" id="SM00347">
    <property type="entry name" value="HTH_MARR"/>
    <property type="match status" value="1"/>
</dbReference>
<comment type="caution">
    <text evidence="4">The sequence shown here is derived from an EMBL/GenBank/DDBJ whole genome shotgun (WGS) entry which is preliminary data.</text>
</comment>
<dbReference type="PANTHER" id="PTHR13947">
    <property type="entry name" value="GNAT FAMILY N-ACETYLTRANSFERASE"/>
    <property type="match status" value="1"/>
</dbReference>
<dbReference type="GO" id="GO:0003700">
    <property type="term" value="F:DNA-binding transcription factor activity"/>
    <property type="evidence" value="ECO:0007669"/>
    <property type="project" value="InterPro"/>
</dbReference>
<dbReference type="Pfam" id="PF00583">
    <property type="entry name" value="Acetyltransf_1"/>
    <property type="match status" value="1"/>
</dbReference>
<feature type="domain" description="N-acetyltransferase" evidence="3">
    <location>
        <begin position="165"/>
        <end position="308"/>
    </location>
</feature>
<dbReference type="Gene3D" id="1.10.10.10">
    <property type="entry name" value="Winged helix-like DNA-binding domain superfamily/Winged helix DNA-binding domain"/>
    <property type="match status" value="1"/>
</dbReference>
<dbReference type="SUPFAM" id="SSF46785">
    <property type="entry name" value="Winged helix' DNA-binding domain"/>
    <property type="match status" value="1"/>
</dbReference>
<evidence type="ECO:0000313" key="5">
    <source>
        <dbReference type="Proteomes" id="UP000280434"/>
    </source>
</evidence>
<protein>
    <submittedName>
        <fullName evidence="4">GNAT family N-acetyltransferase</fullName>
    </submittedName>
</protein>
<dbReference type="SUPFAM" id="SSF55729">
    <property type="entry name" value="Acyl-CoA N-acyltransferases (Nat)"/>
    <property type="match status" value="1"/>
</dbReference>
<proteinExistence type="predicted"/>
<dbReference type="Proteomes" id="UP000280434">
    <property type="component" value="Unassembled WGS sequence"/>
</dbReference>
<evidence type="ECO:0000313" key="4">
    <source>
        <dbReference type="EMBL" id="RKP49232.1"/>
    </source>
</evidence>
<dbReference type="EMBL" id="RBZV01000003">
    <property type="protein sequence ID" value="RKP49232.1"/>
    <property type="molecule type" value="Genomic_DNA"/>
</dbReference>
<dbReference type="InterPro" id="IPR000182">
    <property type="entry name" value="GNAT_dom"/>
</dbReference>
<accession>A0A494XHF9</accession>
<reference evidence="4 5" key="1">
    <citation type="submission" date="2018-10" db="EMBL/GenBank/DDBJ databases">
        <title>Paraburkholderia sp. 7MK8-2, isolated from soil.</title>
        <authorList>
            <person name="Gao Z.-H."/>
            <person name="Qiu L.-H."/>
        </authorList>
    </citation>
    <scope>NUCLEOTIDE SEQUENCE [LARGE SCALE GENOMIC DNA]</scope>
    <source>
        <strain evidence="4 5">7MK8-2</strain>
    </source>
</reference>
<dbReference type="Gene3D" id="3.40.630.30">
    <property type="match status" value="1"/>
</dbReference>
<dbReference type="AlphaFoldDB" id="A0A494XHF9"/>
<dbReference type="InterPro" id="IPR036390">
    <property type="entry name" value="WH_DNA-bd_sf"/>
</dbReference>
<keyword evidence="1 4" id="KW-0808">Transferase</keyword>
<organism evidence="4 5">
    <name type="scientific">Trinickia fusca</name>
    <dbReference type="NCBI Taxonomy" id="2419777"/>
    <lineage>
        <taxon>Bacteria</taxon>
        <taxon>Pseudomonadati</taxon>
        <taxon>Pseudomonadota</taxon>
        <taxon>Betaproteobacteria</taxon>
        <taxon>Burkholderiales</taxon>
        <taxon>Burkholderiaceae</taxon>
        <taxon>Trinickia</taxon>
    </lineage>
</organism>
<dbReference type="OrthoDB" id="273614at2"/>
<dbReference type="PANTHER" id="PTHR13947:SF37">
    <property type="entry name" value="LD18367P"/>
    <property type="match status" value="1"/>
</dbReference>
<keyword evidence="5" id="KW-1185">Reference proteome</keyword>
<feature type="domain" description="HTH marR-type" evidence="2">
    <location>
        <begin position="1"/>
        <end position="141"/>
    </location>
</feature>
<dbReference type="InterPro" id="IPR036388">
    <property type="entry name" value="WH-like_DNA-bd_sf"/>
</dbReference>